<evidence type="ECO:0000256" key="1">
    <source>
        <dbReference type="ARBA" id="ARBA00004141"/>
    </source>
</evidence>
<gene>
    <name evidence="12" type="ORF">L798_11486</name>
</gene>
<dbReference type="Pfam" id="PF13639">
    <property type="entry name" value="zf-RING_2"/>
    <property type="match status" value="1"/>
</dbReference>
<dbReference type="OMA" id="FFLRAYM"/>
<evidence type="ECO:0000256" key="2">
    <source>
        <dbReference type="ARBA" id="ARBA00022692"/>
    </source>
</evidence>
<keyword evidence="8 10" id="KW-0472">Membrane</keyword>
<dbReference type="AlphaFoldDB" id="A0A067QXE0"/>
<sequence length="269" mass="30172">MSHPSPLGRDILGVLCLISTCLIHHLFILGNKKVKLEIANGSQRSLSSLILIVCLYGCIPFIFSSHPNQELSMESKALDLPDLKCCHILCDIALRDVIIKCSTVALKASVAAIPAGWLRYESRGEWYLLLEAISQMYRSVAPIQPWLNILSIYAKEYEYFAVIVYIIIKGMMLYPALRLLVVALWILLRNQGICMMANPDQVQNAGSSCSVCRSAYVEPLCLPCGHIFCKICICKWYKGHETCPNCRALIKNFNGQWIDGSTASFFKNF</sequence>
<evidence type="ECO:0000313" key="12">
    <source>
        <dbReference type="EMBL" id="KDR14846.1"/>
    </source>
</evidence>
<evidence type="ECO:0000256" key="3">
    <source>
        <dbReference type="ARBA" id="ARBA00022723"/>
    </source>
</evidence>
<keyword evidence="5" id="KW-0833">Ubl conjugation pathway</keyword>
<keyword evidence="3" id="KW-0479">Metal-binding</keyword>
<evidence type="ECO:0000256" key="5">
    <source>
        <dbReference type="ARBA" id="ARBA00022786"/>
    </source>
</evidence>
<dbReference type="SMART" id="SM00184">
    <property type="entry name" value="RING"/>
    <property type="match status" value="1"/>
</dbReference>
<dbReference type="PANTHER" id="PTHR15860:SF0">
    <property type="entry name" value="LP20373P"/>
    <property type="match status" value="1"/>
</dbReference>
<feature type="transmembrane region" description="Helical" evidence="10">
    <location>
        <begin position="46"/>
        <end position="63"/>
    </location>
</feature>
<dbReference type="eggNOG" id="KOG0802">
    <property type="taxonomic scope" value="Eukaryota"/>
</dbReference>
<feature type="domain" description="RING-type" evidence="11">
    <location>
        <begin position="209"/>
        <end position="247"/>
    </location>
</feature>
<dbReference type="InParanoid" id="A0A067QXE0"/>
<dbReference type="InterPro" id="IPR017907">
    <property type="entry name" value="Znf_RING_CS"/>
</dbReference>
<dbReference type="PANTHER" id="PTHR15860">
    <property type="entry name" value="UNCHARACTERIZED RING FINGER-CONTAINING PROTEIN"/>
    <property type="match status" value="1"/>
</dbReference>
<dbReference type="GO" id="GO:0061630">
    <property type="term" value="F:ubiquitin protein ligase activity"/>
    <property type="evidence" value="ECO:0007669"/>
    <property type="project" value="InterPro"/>
</dbReference>
<comment type="subcellular location">
    <subcellularLocation>
        <location evidence="1">Membrane</location>
        <topology evidence="1">Multi-pass membrane protein</topology>
    </subcellularLocation>
</comment>
<dbReference type="PROSITE" id="PS00518">
    <property type="entry name" value="ZF_RING_1"/>
    <property type="match status" value="1"/>
</dbReference>
<dbReference type="EMBL" id="KK852859">
    <property type="protein sequence ID" value="KDR14846.1"/>
    <property type="molecule type" value="Genomic_DNA"/>
</dbReference>
<evidence type="ECO:0000256" key="6">
    <source>
        <dbReference type="ARBA" id="ARBA00022833"/>
    </source>
</evidence>
<protein>
    <submittedName>
        <fullName evidence="12">Ring finger and transmembrane domain-containing protein 2</fullName>
    </submittedName>
</protein>
<keyword evidence="2 10" id="KW-0812">Transmembrane</keyword>
<evidence type="ECO:0000256" key="7">
    <source>
        <dbReference type="ARBA" id="ARBA00022989"/>
    </source>
</evidence>
<name>A0A067QXE0_ZOONE</name>
<evidence type="ECO:0000259" key="11">
    <source>
        <dbReference type="PROSITE" id="PS50089"/>
    </source>
</evidence>
<dbReference type="GO" id="GO:0016020">
    <property type="term" value="C:membrane"/>
    <property type="evidence" value="ECO:0007669"/>
    <property type="project" value="UniProtKB-SubCell"/>
</dbReference>
<evidence type="ECO:0000256" key="9">
    <source>
        <dbReference type="PROSITE-ProRule" id="PRU00175"/>
    </source>
</evidence>
<evidence type="ECO:0000313" key="13">
    <source>
        <dbReference type="Proteomes" id="UP000027135"/>
    </source>
</evidence>
<dbReference type="InterPro" id="IPR001841">
    <property type="entry name" value="Znf_RING"/>
</dbReference>
<dbReference type="PROSITE" id="PS50089">
    <property type="entry name" value="ZF_RING_2"/>
    <property type="match status" value="1"/>
</dbReference>
<evidence type="ECO:0000256" key="8">
    <source>
        <dbReference type="ARBA" id="ARBA00023136"/>
    </source>
</evidence>
<dbReference type="eggNOG" id="KOG4638">
    <property type="taxonomic scope" value="Eukaryota"/>
</dbReference>
<dbReference type="SUPFAM" id="SSF57850">
    <property type="entry name" value="RING/U-box"/>
    <property type="match status" value="1"/>
</dbReference>
<proteinExistence type="predicted"/>
<evidence type="ECO:0000256" key="4">
    <source>
        <dbReference type="ARBA" id="ARBA00022771"/>
    </source>
</evidence>
<dbReference type="Proteomes" id="UP000027135">
    <property type="component" value="Unassembled WGS sequence"/>
</dbReference>
<dbReference type="GO" id="GO:0008270">
    <property type="term" value="F:zinc ion binding"/>
    <property type="evidence" value="ECO:0007669"/>
    <property type="project" value="UniProtKB-KW"/>
</dbReference>
<dbReference type="Gene3D" id="3.30.40.10">
    <property type="entry name" value="Zinc/RING finger domain, C3HC4 (zinc finger)"/>
    <property type="match status" value="1"/>
</dbReference>
<reference evidence="12 13" key="1">
    <citation type="journal article" date="2014" name="Nat. Commun.">
        <title>Molecular traces of alternative social organization in a termite genome.</title>
        <authorList>
            <person name="Terrapon N."/>
            <person name="Li C."/>
            <person name="Robertson H.M."/>
            <person name="Ji L."/>
            <person name="Meng X."/>
            <person name="Booth W."/>
            <person name="Chen Z."/>
            <person name="Childers C.P."/>
            <person name="Glastad K.M."/>
            <person name="Gokhale K."/>
            <person name="Gowin J."/>
            <person name="Gronenberg W."/>
            <person name="Hermansen R.A."/>
            <person name="Hu H."/>
            <person name="Hunt B.G."/>
            <person name="Huylmans A.K."/>
            <person name="Khalil S.M."/>
            <person name="Mitchell R.D."/>
            <person name="Munoz-Torres M.C."/>
            <person name="Mustard J.A."/>
            <person name="Pan H."/>
            <person name="Reese J.T."/>
            <person name="Scharf M.E."/>
            <person name="Sun F."/>
            <person name="Vogel H."/>
            <person name="Xiao J."/>
            <person name="Yang W."/>
            <person name="Yang Z."/>
            <person name="Yang Z."/>
            <person name="Zhou J."/>
            <person name="Zhu J."/>
            <person name="Brent C.S."/>
            <person name="Elsik C.G."/>
            <person name="Goodisman M.A."/>
            <person name="Liberles D.A."/>
            <person name="Roe R.M."/>
            <person name="Vargo E.L."/>
            <person name="Vilcinskas A."/>
            <person name="Wang J."/>
            <person name="Bornberg-Bauer E."/>
            <person name="Korb J."/>
            <person name="Zhang G."/>
            <person name="Liebig J."/>
        </authorList>
    </citation>
    <scope>NUCLEOTIDE SEQUENCE [LARGE SCALE GENOMIC DNA]</scope>
    <source>
        <tissue evidence="12">Whole organism</tissue>
    </source>
</reference>
<keyword evidence="13" id="KW-1185">Reference proteome</keyword>
<dbReference type="InterPro" id="IPR044235">
    <property type="entry name" value="RNFT1/2"/>
</dbReference>
<evidence type="ECO:0000256" key="10">
    <source>
        <dbReference type="SAM" id="Phobius"/>
    </source>
</evidence>
<dbReference type="GO" id="GO:1904294">
    <property type="term" value="P:positive regulation of ERAD pathway"/>
    <property type="evidence" value="ECO:0007669"/>
    <property type="project" value="InterPro"/>
</dbReference>
<accession>A0A067QXE0</accession>
<organism evidence="12 13">
    <name type="scientific">Zootermopsis nevadensis</name>
    <name type="common">Dampwood termite</name>
    <dbReference type="NCBI Taxonomy" id="136037"/>
    <lineage>
        <taxon>Eukaryota</taxon>
        <taxon>Metazoa</taxon>
        <taxon>Ecdysozoa</taxon>
        <taxon>Arthropoda</taxon>
        <taxon>Hexapoda</taxon>
        <taxon>Insecta</taxon>
        <taxon>Pterygota</taxon>
        <taxon>Neoptera</taxon>
        <taxon>Polyneoptera</taxon>
        <taxon>Dictyoptera</taxon>
        <taxon>Blattodea</taxon>
        <taxon>Blattoidea</taxon>
        <taxon>Termitoidae</taxon>
        <taxon>Termopsidae</taxon>
        <taxon>Zootermopsis</taxon>
    </lineage>
</organism>
<feature type="transmembrane region" description="Helical" evidence="10">
    <location>
        <begin position="159"/>
        <end position="188"/>
    </location>
</feature>
<keyword evidence="7 10" id="KW-1133">Transmembrane helix</keyword>
<dbReference type="InterPro" id="IPR013083">
    <property type="entry name" value="Znf_RING/FYVE/PHD"/>
</dbReference>
<feature type="transmembrane region" description="Helical" evidence="10">
    <location>
        <begin position="12"/>
        <end position="30"/>
    </location>
</feature>
<keyword evidence="4 9" id="KW-0863">Zinc-finger</keyword>
<keyword evidence="6" id="KW-0862">Zinc</keyword>